<evidence type="ECO:0000313" key="3">
    <source>
        <dbReference type="EMBL" id="MFC5055654.1"/>
    </source>
</evidence>
<feature type="region of interest" description="Disordered" evidence="1">
    <location>
        <begin position="1"/>
        <end position="20"/>
    </location>
</feature>
<dbReference type="Proteomes" id="UP001595833">
    <property type="component" value="Unassembled WGS sequence"/>
</dbReference>
<dbReference type="EMBL" id="JBHSJB010000016">
    <property type="protein sequence ID" value="MFC5055654.1"/>
    <property type="molecule type" value="Genomic_DNA"/>
</dbReference>
<dbReference type="InterPro" id="IPR002645">
    <property type="entry name" value="STAS_dom"/>
</dbReference>
<gene>
    <name evidence="3" type="ORF">ACFPFM_18065</name>
</gene>
<dbReference type="Pfam" id="PF01740">
    <property type="entry name" value="STAS"/>
    <property type="match status" value="1"/>
</dbReference>
<dbReference type="PROSITE" id="PS50801">
    <property type="entry name" value="STAS"/>
    <property type="match status" value="1"/>
</dbReference>
<evidence type="ECO:0000259" key="2">
    <source>
        <dbReference type="PROSITE" id="PS50801"/>
    </source>
</evidence>
<dbReference type="Gene3D" id="3.30.750.24">
    <property type="entry name" value="STAS domain"/>
    <property type="match status" value="1"/>
</dbReference>
<keyword evidence="4" id="KW-1185">Reference proteome</keyword>
<dbReference type="CDD" id="cd07043">
    <property type="entry name" value="STAS_anti-anti-sigma_factors"/>
    <property type="match status" value="1"/>
</dbReference>
<organism evidence="3 4">
    <name type="scientific">Saccharothrix xinjiangensis</name>
    <dbReference type="NCBI Taxonomy" id="204798"/>
    <lineage>
        <taxon>Bacteria</taxon>
        <taxon>Bacillati</taxon>
        <taxon>Actinomycetota</taxon>
        <taxon>Actinomycetes</taxon>
        <taxon>Pseudonocardiales</taxon>
        <taxon>Pseudonocardiaceae</taxon>
        <taxon>Saccharothrix</taxon>
    </lineage>
</organism>
<dbReference type="PANTHER" id="PTHR33495:SF2">
    <property type="entry name" value="ANTI-SIGMA FACTOR ANTAGONIST TM_1081-RELATED"/>
    <property type="match status" value="1"/>
</dbReference>
<dbReference type="RefSeq" id="WP_344040043.1">
    <property type="nucleotide sequence ID" value="NZ_BAAAKE010000020.1"/>
</dbReference>
<proteinExistence type="predicted"/>
<dbReference type="InterPro" id="IPR036513">
    <property type="entry name" value="STAS_dom_sf"/>
</dbReference>
<comment type="caution">
    <text evidence="3">The sequence shown here is derived from an EMBL/GenBank/DDBJ whole genome shotgun (WGS) entry which is preliminary data.</text>
</comment>
<dbReference type="PANTHER" id="PTHR33495">
    <property type="entry name" value="ANTI-SIGMA FACTOR ANTAGONIST TM_1081-RELATED-RELATED"/>
    <property type="match status" value="1"/>
</dbReference>
<sequence length="166" mass="16707">MSGTSQRTSSNAPAPTTGTADTVPALTVVVHPVDPGTEVVEVGGDIDMSTAPTLLEHILERVHGGARYLIVDLTAVGFLSAAGLSALVTARAEGSAAGSGGLCVVARHHAVVAPLVATGLDVVLDLRPDLSHAYALAIGVADRGRHGLPDHIADGPHRSPRAADAP</sequence>
<feature type="domain" description="STAS" evidence="2">
    <location>
        <begin position="35"/>
        <end position="137"/>
    </location>
</feature>
<evidence type="ECO:0000256" key="1">
    <source>
        <dbReference type="SAM" id="MobiDB-lite"/>
    </source>
</evidence>
<name>A0ABV9XZA1_9PSEU</name>
<reference evidence="4" key="1">
    <citation type="journal article" date="2019" name="Int. J. Syst. Evol. Microbiol.">
        <title>The Global Catalogue of Microorganisms (GCM) 10K type strain sequencing project: providing services to taxonomists for standard genome sequencing and annotation.</title>
        <authorList>
            <consortium name="The Broad Institute Genomics Platform"/>
            <consortium name="The Broad Institute Genome Sequencing Center for Infectious Disease"/>
            <person name="Wu L."/>
            <person name="Ma J."/>
        </authorList>
    </citation>
    <scope>NUCLEOTIDE SEQUENCE [LARGE SCALE GENOMIC DNA]</scope>
    <source>
        <strain evidence="4">KCTC 12848</strain>
    </source>
</reference>
<dbReference type="SUPFAM" id="SSF52091">
    <property type="entry name" value="SpoIIaa-like"/>
    <property type="match status" value="1"/>
</dbReference>
<accession>A0ABV9XZA1</accession>
<evidence type="ECO:0000313" key="4">
    <source>
        <dbReference type="Proteomes" id="UP001595833"/>
    </source>
</evidence>
<protein>
    <submittedName>
        <fullName evidence="3">STAS domain-containing protein</fullName>
    </submittedName>
</protein>